<feature type="domain" description="Nudix hydrolase" evidence="1">
    <location>
        <begin position="16"/>
        <end position="151"/>
    </location>
</feature>
<dbReference type="EMBL" id="JAPMOS010000013">
    <property type="protein sequence ID" value="KAJ4460400.1"/>
    <property type="molecule type" value="Genomic_DNA"/>
</dbReference>
<name>A0ABQ8USA1_9EUKA</name>
<keyword evidence="3" id="KW-1185">Reference proteome</keyword>
<dbReference type="Gene3D" id="3.90.79.10">
    <property type="entry name" value="Nucleoside Triphosphate Pyrophosphohydrolase"/>
    <property type="match status" value="1"/>
</dbReference>
<accession>A0ABQ8USA1</accession>
<reference evidence="2" key="1">
    <citation type="journal article" date="2022" name="bioRxiv">
        <title>Genomics of Preaxostyla Flagellates Illuminates Evolutionary Transitions and the Path Towards Mitochondrial Loss.</title>
        <authorList>
            <person name="Novak L.V.F."/>
            <person name="Treitli S.C."/>
            <person name="Pyrih J."/>
            <person name="Halakuc P."/>
            <person name="Pipaliya S.V."/>
            <person name="Vacek V."/>
            <person name="Brzon O."/>
            <person name="Soukal P."/>
            <person name="Eme L."/>
            <person name="Dacks J.B."/>
            <person name="Karnkowska A."/>
            <person name="Elias M."/>
            <person name="Hampl V."/>
        </authorList>
    </citation>
    <scope>NUCLEOTIDE SEQUENCE</scope>
    <source>
        <strain evidence="2">RCP-MX</strain>
    </source>
</reference>
<gene>
    <name evidence="2" type="ORF">PAPYR_3430</name>
</gene>
<evidence type="ECO:0000313" key="2">
    <source>
        <dbReference type="EMBL" id="KAJ4460400.1"/>
    </source>
</evidence>
<dbReference type="Pfam" id="PF00293">
    <property type="entry name" value="NUDIX"/>
    <property type="match status" value="1"/>
</dbReference>
<dbReference type="PROSITE" id="PS51462">
    <property type="entry name" value="NUDIX"/>
    <property type="match status" value="1"/>
</dbReference>
<organism evidence="2 3">
    <name type="scientific">Paratrimastix pyriformis</name>
    <dbReference type="NCBI Taxonomy" id="342808"/>
    <lineage>
        <taxon>Eukaryota</taxon>
        <taxon>Metamonada</taxon>
        <taxon>Preaxostyla</taxon>
        <taxon>Paratrimastigidae</taxon>
        <taxon>Paratrimastix</taxon>
    </lineage>
</organism>
<evidence type="ECO:0000259" key="1">
    <source>
        <dbReference type="PROSITE" id="PS51462"/>
    </source>
</evidence>
<dbReference type="InterPro" id="IPR000086">
    <property type="entry name" value="NUDIX_hydrolase_dom"/>
</dbReference>
<dbReference type="Proteomes" id="UP001141327">
    <property type="component" value="Unassembled WGS sequence"/>
</dbReference>
<dbReference type="SUPFAM" id="SSF55811">
    <property type="entry name" value="Nudix"/>
    <property type="match status" value="1"/>
</dbReference>
<proteinExistence type="predicted"/>
<sequence>MEQAQEKPMPKPNKPAWRKRASCLIFNVSTQQLLLVSSRRHSTDTNKSWIIPGGSIEETDDSPQACAMRECEEESGIVPDGNCMAYLGEFIDPDRRTKTDTFAASRFVPGRPSVENRTHYWCPFLEVERHLAWRPTLLRMFESSRGFLQHFVDEQKQHQEGVATATTTAAQ</sequence>
<evidence type="ECO:0000313" key="3">
    <source>
        <dbReference type="Proteomes" id="UP001141327"/>
    </source>
</evidence>
<comment type="caution">
    <text evidence="2">The sequence shown here is derived from an EMBL/GenBank/DDBJ whole genome shotgun (WGS) entry which is preliminary data.</text>
</comment>
<protein>
    <recommendedName>
        <fullName evidence="1">Nudix hydrolase domain-containing protein</fullName>
    </recommendedName>
</protein>
<dbReference type="InterPro" id="IPR015797">
    <property type="entry name" value="NUDIX_hydrolase-like_dom_sf"/>
</dbReference>
<dbReference type="CDD" id="cd02883">
    <property type="entry name" value="NUDIX_Hydrolase"/>
    <property type="match status" value="1"/>
</dbReference>